<dbReference type="OrthoDB" id="9098458at2"/>
<feature type="domain" description="TubC N-terminal docking" evidence="1">
    <location>
        <begin position="3"/>
        <end position="52"/>
    </location>
</feature>
<sequence>MNVTTLVNEAKAAGVRLYLKDGKVKLRGPVEAMKAVKPKLAPHKAEILAYLRDAESNGVRAGEFWPWAPYLGSDDVRRMRAELVAMIETLADMERWPADHRDDVLSRAIRGPLADLMPNMHHFNERLTAARAEAATRAALEQRTWRFDR</sequence>
<dbReference type="Proteomes" id="UP000254875">
    <property type="component" value="Unassembled WGS sequence"/>
</dbReference>
<evidence type="ECO:0000313" key="2">
    <source>
        <dbReference type="EMBL" id="RDK01624.1"/>
    </source>
</evidence>
<comment type="caution">
    <text evidence="2">The sequence shown here is derived from an EMBL/GenBank/DDBJ whole genome shotgun (WGS) entry which is preliminary data.</text>
</comment>
<organism evidence="2 3">
    <name type="scientific">Paraburkholderia lacunae</name>
    <dbReference type="NCBI Taxonomy" id="2211104"/>
    <lineage>
        <taxon>Bacteria</taxon>
        <taxon>Pseudomonadati</taxon>
        <taxon>Pseudomonadota</taxon>
        <taxon>Betaproteobacteria</taxon>
        <taxon>Burkholderiales</taxon>
        <taxon>Burkholderiaceae</taxon>
        <taxon>Paraburkholderia</taxon>
    </lineage>
</organism>
<accession>A0A370N7N5</accession>
<dbReference type="Pfam" id="PF18563">
    <property type="entry name" value="TubC_N"/>
    <property type="match status" value="1"/>
</dbReference>
<proteinExistence type="predicted"/>
<dbReference type="EMBL" id="QHKS01000010">
    <property type="protein sequence ID" value="RDK01624.1"/>
    <property type="molecule type" value="Genomic_DNA"/>
</dbReference>
<name>A0A370N7N5_9BURK</name>
<dbReference type="InterPro" id="IPR044894">
    <property type="entry name" value="TubC_N_sf"/>
</dbReference>
<evidence type="ECO:0000313" key="3">
    <source>
        <dbReference type="Proteomes" id="UP000254875"/>
    </source>
</evidence>
<evidence type="ECO:0000259" key="1">
    <source>
        <dbReference type="Pfam" id="PF18563"/>
    </source>
</evidence>
<dbReference type="RefSeq" id="WP_115102016.1">
    <property type="nucleotide sequence ID" value="NZ_QHKS01000010.1"/>
</dbReference>
<keyword evidence="3" id="KW-1185">Reference proteome</keyword>
<gene>
    <name evidence="2" type="ORF">DLM46_17640</name>
</gene>
<protein>
    <recommendedName>
        <fullName evidence="1">TubC N-terminal docking domain-containing protein</fullName>
    </recommendedName>
</protein>
<dbReference type="InterPro" id="IPR041464">
    <property type="entry name" value="TubC_N"/>
</dbReference>
<dbReference type="Gene3D" id="1.10.10.1830">
    <property type="entry name" value="Non-ribosomal peptide synthase, adenylation domain"/>
    <property type="match status" value="1"/>
</dbReference>
<dbReference type="AlphaFoldDB" id="A0A370N7N5"/>
<reference evidence="3" key="1">
    <citation type="submission" date="2018-05" db="EMBL/GenBank/DDBJ databases">
        <authorList>
            <person name="Feng T."/>
        </authorList>
    </citation>
    <scope>NUCLEOTIDE SEQUENCE [LARGE SCALE GENOMIC DNA]</scope>
    <source>
        <strain evidence="3">S27</strain>
    </source>
</reference>